<reference evidence="2" key="1">
    <citation type="submission" date="2021-02" db="EMBL/GenBank/DDBJ databases">
        <authorList>
            <person name="Dougan E. K."/>
            <person name="Rhodes N."/>
            <person name="Thang M."/>
            <person name="Chan C."/>
        </authorList>
    </citation>
    <scope>NUCLEOTIDE SEQUENCE</scope>
</reference>
<keyword evidence="3" id="KW-1185">Reference proteome</keyword>
<feature type="compositionally biased region" description="Basic and acidic residues" evidence="1">
    <location>
        <begin position="35"/>
        <end position="47"/>
    </location>
</feature>
<sequence length="242" mass="26769">MMCAMQEDDNGSSDDGQDLEGRHLPRPLDDEDHFDDPIEKAPHYERSDRLDSAAGYLYEDTVEHIWDKQDASGLVWYTDAAYWDRMAGDLDERCADAWDVESEPRDVSSEDEVSEIPAVEQGVGLAAVQRGVAGKIMRSWGADPSVQRPSSTLLAVVEGLQPNLSRTGLGWIGEKARTKASVKCSSDDWVRIGSIYDKHQADGDMKPRANRGEGRLVGSFSATSTLVADCRRRLTFVPAQHV</sequence>
<dbReference type="GO" id="GO:0039536">
    <property type="term" value="P:negative regulation of RIG-I signaling pathway"/>
    <property type="evidence" value="ECO:0007669"/>
    <property type="project" value="InterPro"/>
</dbReference>
<comment type="caution">
    <text evidence="2">The sequence shown here is derived from an EMBL/GenBank/DDBJ whole genome shotgun (WGS) entry which is preliminary data.</text>
</comment>
<evidence type="ECO:0000313" key="2">
    <source>
        <dbReference type="EMBL" id="CAE7631943.1"/>
    </source>
</evidence>
<dbReference type="EMBL" id="CAJNIZ010042678">
    <property type="protein sequence ID" value="CAE7631943.1"/>
    <property type="molecule type" value="Genomic_DNA"/>
</dbReference>
<feature type="non-terminal residue" evidence="2">
    <location>
        <position position="242"/>
    </location>
</feature>
<feature type="compositionally biased region" description="Basic and acidic residues" evidence="1">
    <location>
        <begin position="19"/>
        <end position="28"/>
    </location>
</feature>
<accession>A0A812VCH7</accession>
<dbReference type="PANTHER" id="PTHR14390">
    <property type="entry name" value="G PATCH DOMAIN CONTAINING PROTEIN 3"/>
    <property type="match status" value="1"/>
</dbReference>
<organism evidence="2 3">
    <name type="scientific">Symbiodinium pilosum</name>
    <name type="common">Dinoflagellate</name>
    <dbReference type="NCBI Taxonomy" id="2952"/>
    <lineage>
        <taxon>Eukaryota</taxon>
        <taxon>Sar</taxon>
        <taxon>Alveolata</taxon>
        <taxon>Dinophyceae</taxon>
        <taxon>Suessiales</taxon>
        <taxon>Symbiodiniaceae</taxon>
        <taxon>Symbiodinium</taxon>
    </lineage>
</organism>
<evidence type="ECO:0000256" key="1">
    <source>
        <dbReference type="SAM" id="MobiDB-lite"/>
    </source>
</evidence>
<gene>
    <name evidence="2" type="primary">Gpatch3</name>
    <name evidence="2" type="ORF">SPIL2461_LOCUS16592</name>
</gene>
<dbReference type="InterPro" id="IPR040341">
    <property type="entry name" value="GPATCH3"/>
</dbReference>
<dbReference type="Proteomes" id="UP000649617">
    <property type="component" value="Unassembled WGS sequence"/>
</dbReference>
<feature type="region of interest" description="Disordered" evidence="1">
    <location>
        <begin position="1"/>
        <end position="47"/>
    </location>
</feature>
<dbReference type="GO" id="GO:0045893">
    <property type="term" value="P:positive regulation of DNA-templated transcription"/>
    <property type="evidence" value="ECO:0007669"/>
    <property type="project" value="TreeGrafter"/>
</dbReference>
<dbReference type="AlphaFoldDB" id="A0A812VCH7"/>
<dbReference type="PANTHER" id="PTHR14390:SF2">
    <property type="entry name" value="G PATCH DOMAIN-CONTAINING PROTEIN 3"/>
    <property type="match status" value="1"/>
</dbReference>
<evidence type="ECO:0000313" key="3">
    <source>
        <dbReference type="Proteomes" id="UP000649617"/>
    </source>
</evidence>
<dbReference type="OrthoDB" id="10264738at2759"/>
<protein>
    <submittedName>
        <fullName evidence="2">Gpatch3 protein</fullName>
    </submittedName>
</protein>
<dbReference type="GO" id="GO:0032480">
    <property type="term" value="P:negative regulation of type I interferon production"/>
    <property type="evidence" value="ECO:0007669"/>
    <property type="project" value="InterPro"/>
</dbReference>
<proteinExistence type="predicted"/>
<feature type="compositionally biased region" description="Acidic residues" evidence="1">
    <location>
        <begin position="1"/>
        <end position="18"/>
    </location>
</feature>
<name>A0A812VCH7_SYMPI</name>